<dbReference type="AlphaFoldDB" id="A0A150N7E1"/>
<reference evidence="3 4" key="1">
    <citation type="submission" date="2016-01" db="EMBL/GenBank/DDBJ databases">
        <title>Draft Genome Sequences of Seven Thermophilic Sporeformers Isolated from Foods.</title>
        <authorList>
            <person name="Berendsen E.M."/>
            <person name="Wells-Bennik M.H."/>
            <person name="Krawcyk A.O."/>
            <person name="De Jong A."/>
            <person name="Holsappel S."/>
            <person name="Eijlander R.T."/>
            <person name="Kuipers O.P."/>
        </authorList>
    </citation>
    <scope>NUCLEOTIDE SEQUENCE [LARGE SCALE GENOMIC DNA]</scope>
    <source>
        <strain evidence="3 4">B4110</strain>
    </source>
</reference>
<protein>
    <recommendedName>
        <fullName evidence="2">YtkA-like domain-containing protein</fullName>
    </recommendedName>
</protein>
<name>A0A150N7E1_9BACL</name>
<dbReference type="InterPro" id="IPR013783">
    <property type="entry name" value="Ig-like_fold"/>
</dbReference>
<dbReference type="InterPro" id="IPR032693">
    <property type="entry name" value="YtkA-like_dom"/>
</dbReference>
<feature type="chain" id="PRO_5039405512" description="YtkA-like domain-containing protein" evidence="1">
    <location>
        <begin position="20"/>
        <end position="129"/>
    </location>
</feature>
<dbReference type="Pfam" id="PF13115">
    <property type="entry name" value="YtkA"/>
    <property type="match status" value="1"/>
</dbReference>
<gene>
    <name evidence="3" type="ORF">B4110_3645</name>
</gene>
<evidence type="ECO:0000256" key="1">
    <source>
        <dbReference type="SAM" id="SignalP"/>
    </source>
</evidence>
<sequence length="129" mass="14733">MLKMKKLFGVALISLFVLGGCSQEKEEAPELIEVKFKTIPETIKVNKEVELVATVTQGTERVEDADEVTFEIWKEGQTKDQHKKIEAKHTKNGEYKVTYVFKETGKYYVISHTTARGMHNMPKSEVIVK</sequence>
<dbReference type="EMBL" id="LQYW01000011">
    <property type="protein sequence ID" value="KYD32574.1"/>
    <property type="molecule type" value="Genomic_DNA"/>
</dbReference>
<dbReference type="PROSITE" id="PS51257">
    <property type="entry name" value="PROKAR_LIPOPROTEIN"/>
    <property type="match status" value="1"/>
</dbReference>
<dbReference type="PATRIC" id="fig|153151.4.peg.335"/>
<evidence type="ECO:0000259" key="2">
    <source>
        <dbReference type="Pfam" id="PF13115"/>
    </source>
</evidence>
<keyword evidence="1" id="KW-0732">Signal</keyword>
<proteinExistence type="predicted"/>
<organism evidence="3 4">
    <name type="scientific">Parageobacillus toebii</name>
    <dbReference type="NCBI Taxonomy" id="153151"/>
    <lineage>
        <taxon>Bacteria</taxon>
        <taxon>Bacillati</taxon>
        <taxon>Bacillota</taxon>
        <taxon>Bacilli</taxon>
        <taxon>Bacillales</taxon>
        <taxon>Anoxybacillaceae</taxon>
        <taxon>Parageobacillus</taxon>
    </lineage>
</organism>
<comment type="caution">
    <text evidence="3">The sequence shown here is derived from an EMBL/GenBank/DDBJ whole genome shotgun (WGS) entry which is preliminary data.</text>
</comment>
<feature type="signal peptide" evidence="1">
    <location>
        <begin position="1"/>
        <end position="19"/>
    </location>
</feature>
<accession>A0A150N7E1</accession>
<dbReference type="Proteomes" id="UP000075324">
    <property type="component" value="Unassembled WGS sequence"/>
</dbReference>
<dbReference type="Gene3D" id="2.60.40.10">
    <property type="entry name" value="Immunoglobulins"/>
    <property type="match status" value="1"/>
</dbReference>
<evidence type="ECO:0000313" key="3">
    <source>
        <dbReference type="EMBL" id="KYD32574.1"/>
    </source>
</evidence>
<feature type="domain" description="YtkA-like" evidence="2">
    <location>
        <begin position="32"/>
        <end position="112"/>
    </location>
</feature>
<evidence type="ECO:0000313" key="4">
    <source>
        <dbReference type="Proteomes" id="UP000075324"/>
    </source>
</evidence>